<dbReference type="InterPro" id="IPR017972">
    <property type="entry name" value="Cyt_P450_CS"/>
</dbReference>
<dbReference type="GO" id="GO:0020037">
    <property type="term" value="F:heme binding"/>
    <property type="evidence" value="ECO:0007669"/>
    <property type="project" value="InterPro"/>
</dbReference>
<evidence type="ECO:0000256" key="8">
    <source>
        <dbReference type="ARBA" id="ARBA00023033"/>
    </source>
</evidence>
<dbReference type="OrthoDB" id="2214136at2759"/>
<evidence type="ECO:0000256" key="3">
    <source>
        <dbReference type="ARBA" id="ARBA00010617"/>
    </source>
</evidence>
<evidence type="ECO:0000256" key="2">
    <source>
        <dbReference type="ARBA" id="ARBA00005179"/>
    </source>
</evidence>
<keyword evidence="8 10" id="KW-0503">Monooxygenase</keyword>
<evidence type="ECO:0000256" key="9">
    <source>
        <dbReference type="PIRSR" id="PIRSR602401-1"/>
    </source>
</evidence>
<reference evidence="11 12" key="1">
    <citation type="submission" date="2014-06" db="EMBL/GenBank/DDBJ databases">
        <authorList>
            <consortium name="DOE Joint Genome Institute"/>
            <person name="Kuo A."/>
            <person name="Kohler A."/>
            <person name="Nagy L.G."/>
            <person name="Floudas D."/>
            <person name="Copeland A."/>
            <person name="Barry K.W."/>
            <person name="Cichocki N."/>
            <person name="Veneault-Fourrey C."/>
            <person name="LaButti K."/>
            <person name="Lindquist E.A."/>
            <person name="Lipzen A."/>
            <person name="Lundell T."/>
            <person name="Morin E."/>
            <person name="Murat C."/>
            <person name="Sun H."/>
            <person name="Tunlid A."/>
            <person name="Henrissat B."/>
            <person name="Grigoriev I.V."/>
            <person name="Hibbett D.S."/>
            <person name="Martin F."/>
            <person name="Nordberg H.P."/>
            <person name="Cantor M.N."/>
            <person name="Hua S.X."/>
        </authorList>
    </citation>
    <scope>NUCLEOTIDE SEQUENCE [LARGE SCALE GENOMIC DNA]</scope>
    <source>
        <strain evidence="11 12">ATCC 200175</strain>
    </source>
</reference>
<dbReference type="PROSITE" id="PS00086">
    <property type="entry name" value="CYTOCHROME_P450"/>
    <property type="match status" value="1"/>
</dbReference>
<dbReference type="CDD" id="cd11065">
    <property type="entry name" value="CYP64-like"/>
    <property type="match status" value="1"/>
</dbReference>
<evidence type="ECO:0008006" key="13">
    <source>
        <dbReference type="Google" id="ProtNLM"/>
    </source>
</evidence>
<dbReference type="Proteomes" id="UP000053647">
    <property type="component" value="Unassembled WGS sequence"/>
</dbReference>
<evidence type="ECO:0000256" key="6">
    <source>
        <dbReference type="ARBA" id="ARBA00023002"/>
    </source>
</evidence>
<dbReference type="PANTHER" id="PTHR46300">
    <property type="entry name" value="P450, PUTATIVE (EUROFUNG)-RELATED-RELATED"/>
    <property type="match status" value="1"/>
</dbReference>
<protein>
    <recommendedName>
        <fullName evidence="13">Cytochrome P450</fullName>
    </recommendedName>
</protein>
<feature type="binding site" description="axial binding residue" evidence="9">
    <location>
        <position position="467"/>
    </location>
    <ligand>
        <name>heme</name>
        <dbReference type="ChEBI" id="CHEBI:30413"/>
    </ligand>
    <ligandPart>
        <name>Fe</name>
        <dbReference type="ChEBI" id="CHEBI:18248"/>
    </ligandPart>
</feature>
<dbReference type="HOGENOM" id="CLU_001570_2_3_1"/>
<dbReference type="Pfam" id="PF00067">
    <property type="entry name" value="p450"/>
    <property type="match status" value="2"/>
</dbReference>
<dbReference type="InterPro" id="IPR036396">
    <property type="entry name" value="Cyt_P450_sf"/>
</dbReference>
<evidence type="ECO:0000256" key="5">
    <source>
        <dbReference type="ARBA" id="ARBA00022723"/>
    </source>
</evidence>
<evidence type="ECO:0000256" key="4">
    <source>
        <dbReference type="ARBA" id="ARBA00022617"/>
    </source>
</evidence>
<comment type="cofactor">
    <cofactor evidence="1 9">
        <name>heme</name>
        <dbReference type="ChEBI" id="CHEBI:30413"/>
    </cofactor>
</comment>
<gene>
    <name evidence="11" type="ORF">PAXINDRAFT_14641</name>
</gene>
<dbReference type="EMBL" id="KN819362">
    <property type="protein sequence ID" value="KIJ12560.1"/>
    <property type="molecule type" value="Genomic_DNA"/>
</dbReference>
<comment type="similarity">
    <text evidence="3 10">Belongs to the cytochrome P450 family.</text>
</comment>
<dbReference type="InterPro" id="IPR001128">
    <property type="entry name" value="Cyt_P450"/>
</dbReference>
<dbReference type="PRINTS" id="PR00385">
    <property type="entry name" value="P450"/>
</dbReference>
<keyword evidence="12" id="KW-1185">Reference proteome</keyword>
<evidence type="ECO:0000256" key="7">
    <source>
        <dbReference type="ARBA" id="ARBA00023004"/>
    </source>
</evidence>
<keyword evidence="4 9" id="KW-0349">Heme</keyword>
<dbReference type="GO" id="GO:0016705">
    <property type="term" value="F:oxidoreductase activity, acting on paired donors, with incorporation or reduction of molecular oxygen"/>
    <property type="evidence" value="ECO:0007669"/>
    <property type="project" value="InterPro"/>
</dbReference>
<evidence type="ECO:0000313" key="11">
    <source>
        <dbReference type="EMBL" id="KIJ12560.1"/>
    </source>
</evidence>
<dbReference type="PANTHER" id="PTHR46300:SF7">
    <property type="entry name" value="P450, PUTATIVE (EUROFUNG)-RELATED"/>
    <property type="match status" value="1"/>
</dbReference>
<dbReference type="GO" id="GO:0004497">
    <property type="term" value="F:monooxygenase activity"/>
    <property type="evidence" value="ECO:0007669"/>
    <property type="project" value="UniProtKB-KW"/>
</dbReference>
<evidence type="ECO:0000256" key="1">
    <source>
        <dbReference type="ARBA" id="ARBA00001971"/>
    </source>
</evidence>
<keyword evidence="5 9" id="KW-0479">Metal-binding</keyword>
<proteinExistence type="inferred from homology"/>
<dbReference type="InterPro" id="IPR002401">
    <property type="entry name" value="Cyt_P450_E_grp-I"/>
</dbReference>
<dbReference type="SUPFAM" id="SSF48264">
    <property type="entry name" value="Cytochrome P450"/>
    <property type="match status" value="1"/>
</dbReference>
<reference evidence="12" key="2">
    <citation type="submission" date="2015-01" db="EMBL/GenBank/DDBJ databases">
        <title>Evolutionary Origins and Diversification of the Mycorrhizal Mutualists.</title>
        <authorList>
            <consortium name="DOE Joint Genome Institute"/>
            <consortium name="Mycorrhizal Genomics Consortium"/>
            <person name="Kohler A."/>
            <person name="Kuo A."/>
            <person name="Nagy L.G."/>
            <person name="Floudas D."/>
            <person name="Copeland A."/>
            <person name="Barry K.W."/>
            <person name="Cichocki N."/>
            <person name="Veneault-Fourrey C."/>
            <person name="LaButti K."/>
            <person name="Lindquist E.A."/>
            <person name="Lipzen A."/>
            <person name="Lundell T."/>
            <person name="Morin E."/>
            <person name="Murat C."/>
            <person name="Riley R."/>
            <person name="Ohm R."/>
            <person name="Sun H."/>
            <person name="Tunlid A."/>
            <person name="Henrissat B."/>
            <person name="Grigoriev I.V."/>
            <person name="Hibbett D.S."/>
            <person name="Martin F."/>
        </authorList>
    </citation>
    <scope>NUCLEOTIDE SEQUENCE [LARGE SCALE GENOMIC DNA]</scope>
    <source>
        <strain evidence="12">ATCC 200175</strain>
    </source>
</reference>
<keyword evidence="7 9" id="KW-0408">Iron</keyword>
<comment type="pathway">
    <text evidence="2">Secondary metabolite biosynthesis.</text>
</comment>
<keyword evidence="6 10" id="KW-0560">Oxidoreductase</keyword>
<name>A0A0C9TA92_PAXIN</name>
<accession>A0A0C9TA92</accession>
<sequence length="539" mass="60592">MPLSIASATCLTLLVPVSVVVLDILCRLVRSRRERKGLPLPPGPTPVPLLGNILSLDTDAPWKTYIEWQTKYGDVLYVRLLDQEVVILNLQSDAVELLEKRSRIYSDRPFVATVEPYGFGCAFGFACYGDHLRLCRRISHQTFRADAALVFRPMQLRTARQMIVNMIDQPDQYASHYSTFAAAVVTSAIYDYEPGPRDDPIVHIIDNFLQASMPAVTPEKAIPLKIFPFLLRIPDWFPGSSIKREARASSEWAVKMMETPYQYVQKRMESSQDPTFSMVADHITRMQKYDEPHRSDYTIALKHASVSNVIGGTETTSSLLMTFTLAMVENPHAWKRAQAEIDAVLGMNRLPEYEDRPSLPYVEAILRETMRWQPVVPLVSHAASSSDIYKGFHIPKGMSCVYTKIPRGHLCYITGATIVANVWAMSRDEARYPNGDQFAPERFLTVEGTLTDDNPAEYIFGFGRRICPGQHTGDASLWISIATMLATLEFNLAKDAEGKDVISKPTYASGLTRHPVTFPCRISPRSHVSKKSLQRVLVG</sequence>
<organism evidence="11 12">
    <name type="scientific">Paxillus involutus ATCC 200175</name>
    <dbReference type="NCBI Taxonomy" id="664439"/>
    <lineage>
        <taxon>Eukaryota</taxon>
        <taxon>Fungi</taxon>
        <taxon>Dikarya</taxon>
        <taxon>Basidiomycota</taxon>
        <taxon>Agaricomycotina</taxon>
        <taxon>Agaricomycetes</taxon>
        <taxon>Agaricomycetidae</taxon>
        <taxon>Boletales</taxon>
        <taxon>Paxilineae</taxon>
        <taxon>Paxillaceae</taxon>
        <taxon>Paxillus</taxon>
    </lineage>
</organism>
<dbReference type="Gene3D" id="1.10.630.10">
    <property type="entry name" value="Cytochrome P450"/>
    <property type="match status" value="1"/>
</dbReference>
<evidence type="ECO:0000256" key="10">
    <source>
        <dbReference type="RuleBase" id="RU000461"/>
    </source>
</evidence>
<dbReference type="PRINTS" id="PR00463">
    <property type="entry name" value="EP450I"/>
</dbReference>
<dbReference type="AlphaFoldDB" id="A0A0C9TA92"/>
<dbReference type="InterPro" id="IPR050364">
    <property type="entry name" value="Cytochrome_P450_fung"/>
</dbReference>
<evidence type="ECO:0000313" key="12">
    <source>
        <dbReference type="Proteomes" id="UP000053647"/>
    </source>
</evidence>
<dbReference type="GO" id="GO:0005506">
    <property type="term" value="F:iron ion binding"/>
    <property type="evidence" value="ECO:0007669"/>
    <property type="project" value="InterPro"/>
</dbReference>